<gene>
    <name evidence="3" type="ORF">A2438_00210</name>
</gene>
<evidence type="ECO:0000313" key="4">
    <source>
        <dbReference type="Proteomes" id="UP000179242"/>
    </source>
</evidence>
<evidence type="ECO:0000256" key="1">
    <source>
        <dbReference type="SAM" id="MobiDB-lite"/>
    </source>
</evidence>
<feature type="transmembrane region" description="Helical" evidence="2">
    <location>
        <begin position="52"/>
        <end position="72"/>
    </location>
</feature>
<feature type="region of interest" description="Disordered" evidence="1">
    <location>
        <begin position="223"/>
        <end position="252"/>
    </location>
</feature>
<name>A0A1F4U739_UNCSA</name>
<keyword evidence="2" id="KW-0812">Transmembrane</keyword>
<feature type="transmembrane region" description="Helical" evidence="2">
    <location>
        <begin position="25"/>
        <end position="46"/>
    </location>
</feature>
<protein>
    <submittedName>
        <fullName evidence="3">Uncharacterized protein</fullName>
    </submittedName>
</protein>
<dbReference type="Proteomes" id="UP000179242">
    <property type="component" value="Unassembled WGS sequence"/>
</dbReference>
<feature type="compositionally biased region" description="Low complexity" evidence="1">
    <location>
        <begin position="235"/>
        <end position="252"/>
    </location>
</feature>
<evidence type="ECO:0000256" key="2">
    <source>
        <dbReference type="SAM" id="Phobius"/>
    </source>
</evidence>
<dbReference type="AlphaFoldDB" id="A0A1F4U739"/>
<dbReference type="EMBL" id="MEUJ01000002">
    <property type="protein sequence ID" value="OGC40712.1"/>
    <property type="molecule type" value="Genomic_DNA"/>
</dbReference>
<comment type="caution">
    <text evidence="3">The sequence shown here is derived from an EMBL/GenBank/DDBJ whole genome shotgun (WGS) entry which is preliminary data.</text>
</comment>
<reference evidence="3 4" key="1">
    <citation type="journal article" date="2016" name="Nat. Commun.">
        <title>Thousands of microbial genomes shed light on interconnected biogeochemical processes in an aquifer system.</title>
        <authorList>
            <person name="Anantharaman K."/>
            <person name="Brown C.T."/>
            <person name="Hug L.A."/>
            <person name="Sharon I."/>
            <person name="Castelle C.J."/>
            <person name="Probst A.J."/>
            <person name="Thomas B.C."/>
            <person name="Singh A."/>
            <person name="Wilkins M.J."/>
            <person name="Karaoz U."/>
            <person name="Brodie E.L."/>
            <person name="Williams K.H."/>
            <person name="Hubbard S.S."/>
            <person name="Banfield J.F."/>
        </authorList>
    </citation>
    <scope>NUCLEOTIDE SEQUENCE [LARGE SCALE GENOMIC DNA]</scope>
</reference>
<proteinExistence type="predicted"/>
<keyword evidence="2" id="KW-0472">Membrane</keyword>
<accession>A0A1F4U739</accession>
<organism evidence="3 4">
    <name type="scientific">candidate division WOR-1 bacterium RIFOXYC2_FULL_46_14</name>
    <dbReference type="NCBI Taxonomy" id="1802587"/>
    <lineage>
        <taxon>Bacteria</taxon>
        <taxon>Bacillati</taxon>
        <taxon>Saganbacteria</taxon>
    </lineage>
</organism>
<sequence>MANILSARRIGVQLEGGSLYRRTRVSLQISVGNVLTGKLGGLIGMFVANPPLIFPVLFAAALNPMPLIVGWCNTKKIIFQNFARVIVGITKHQKQLMKEFDVEIDEIKRLGATFIDKLVAELKTEMGTEAYNFQLDDHEISHAFEHWLEEADLTKLNDPAQKEKLKELLAKKIGIQPDDAHYLKVLEDSIRAGDSFCELSENMAKLKWKLEHRIDELDAEAHHHAGGAEDDDDNSGAVSGAGAKEGAKANNG</sequence>
<evidence type="ECO:0000313" key="3">
    <source>
        <dbReference type="EMBL" id="OGC40712.1"/>
    </source>
</evidence>
<keyword evidence="2" id="KW-1133">Transmembrane helix</keyword>